<dbReference type="InterPro" id="IPR001360">
    <property type="entry name" value="Glyco_hydro_1"/>
</dbReference>
<organism evidence="5 6">
    <name type="scientific">Bifidobacterium pullorum subsp. saeculare</name>
    <dbReference type="NCBI Taxonomy" id="78257"/>
    <lineage>
        <taxon>Bacteria</taxon>
        <taxon>Bacillati</taxon>
        <taxon>Actinomycetota</taxon>
        <taxon>Actinomycetes</taxon>
        <taxon>Bifidobacteriales</taxon>
        <taxon>Bifidobacteriaceae</taxon>
        <taxon>Bifidobacterium</taxon>
    </lineage>
</organism>
<evidence type="ECO:0000256" key="3">
    <source>
        <dbReference type="ARBA" id="ARBA00023295"/>
    </source>
</evidence>
<dbReference type="AlphaFoldDB" id="A0A938WX62"/>
<accession>A0A938WX62</accession>
<dbReference type="GO" id="GO:0008422">
    <property type="term" value="F:beta-glucosidase activity"/>
    <property type="evidence" value="ECO:0007669"/>
    <property type="project" value="TreeGrafter"/>
</dbReference>
<evidence type="ECO:0000256" key="4">
    <source>
        <dbReference type="RuleBase" id="RU003690"/>
    </source>
</evidence>
<dbReference type="GO" id="GO:0005975">
    <property type="term" value="P:carbohydrate metabolic process"/>
    <property type="evidence" value="ECO:0007669"/>
    <property type="project" value="InterPro"/>
</dbReference>
<evidence type="ECO:0000313" key="6">
    <source>
        <dbReference type="Proteomes" id="UP000718821"/>
    </source>
</evidence>
<evidence type="ECO:0000313" key="5">
    <source>
        <dbReference type="EMBL" id="MBM6699210.1"/>
    </source>
</evidence>
<keyword evidence="2" id="KW-0378">Hydrolase</keyword>
<dbReference type="PANTHER" id="PTHR10353:SF209">
    <property type="entry name" value="GALACTOLIPID GALACTOSYLTRANSFERASE SFR2, CHLOROPLASTIC"/>
    <property type="match status" value="1"/>
</dbReference>
<comment type="caution">
    <text evidence="5">The sequence shown here is derived from an EMBL/GenBank/DDBJ whole genome shotgun (WGS) entry which is preliminary data.</text>
</comment>
<gene>
    <name evidence="5" type="ORF">H7U32_02475</name>
</gene>
<keyword evidence="6" id="KW-1185">Reference proteome</keyword>
<evidence type="ECO:0000256" key="2">
    <source>
        <dbReference type="ARBA" id="ARBA00022801"/>
    </source>
</evidence>
<evidence type="ECO:0000256" key="1">
    <source>
        <dbReference type="ARBA" id="ARBA00010838"/>
    </source>
</evidence>
<dbReference type="Proteomes" id="UP000718821">
    <property type="component" value="Unassembled WGS sequence"/>
</dbReference>
<dbReference type="SUPFAM" id="SSF51445">
    <property type="entry name" value="(Trans)glycosidases"/>
    <property type="match status" value="1"/>
</dbReference>
<comment type="similarity">
    <text evidence="1 4">Belongs to the glycosyl hydrolase 1 family.</text>
</comment>
<dbReference type="Gene3D" id="3.20.20.80">
    <property type="entry name" value="Glycosidases"/>
    <property type="match status" value="1"/>
</dbReference>
<dbReference type="EMBL" id="JACLYU010000002">
    <property type="protein sequence ID" value="MBM6699210.1"/>
    <property type="molecule type" value="Genomic_DNA"/>
</dbReference>
<sequence>MVAHKRAECYEVWRDAVAGDDFIGIQNYEQCVYDANGIVPAPQGAPVNDAGARLDPASLVHCAQYIHGLTGLPIFVTEHGIGTKNDERRCSFLEGSLACLASERGDVPVMGYLHWTLEDNFEWIFGYSNTFGLCSVDRTTLDRTPKPSADLYAKLVAGYRS</sequence>
<dbReference type="PRINTS" id="PR00131">
    <property type="entry name" value="GLHYDRLASE1"/>
</dbReference>
<reference evidence="5" key="2">
    <citation type="journal article" date="2021" name="Sci. Rep.">
        <title>The distribution of antibiotic resistance genes in chicken gut microbiota commensals.</title>
        <authorList>
            <person name="Juricova H."/>
            <person name="Matiasovicova J."/>
            <person name="Kubasova T."/>
            <person name="Cejkova D."/>
            <person name="Rychlik I."/>
        </authorList>
    </citation>
    <scope>NUCLEOTIDE SEQUENCE</scope>
    <source>
        <strain evidence="5">An836</strain>
    </source>
</reference>
<dbReference type="PANTHER" id="PTHR10353">
    <property type="entry name" value="GLYCOSYL HYDROLASE"/>
    <property type="match status" value="1"/>
</dbReference>
<dbReference type="InterPro" id="IPR017853">
    <property type="entry name" value="GH"/>
</dbReference>
<proteinExistence type="inferred from homology"/>
<keyword evidence="3" id="KW-0326">Glycosidase</keyword>
<reference evidence="5" key="1">
    <citation type="submission" date="2020-08" db="EMBL/GenBank/DDBJ databases">
        <authorList>
            <person name="Cejkova D."/>
            <person name="Kubasova T."/>
            <person name="Jahodarova E."/>
            <person name="Rychlik I."/>
        </authorList>
    </citation>
    <scope>NUCLEOTIDE SEQUENCE</scope>
    <source>
        <strain evidence="5">An836</strain>
    </source>
</reference>
<name>A0A938WX62_9BIFI</name>
<dbReference type="Pfam" id="PF00232">
    <property type="entry name" value="Glyco_hydro_1"/>
    <property type="match status" value="1"/>
</dbReference>
<protein>
    <submittedName>
        <fullName evidence="5">Family 1 glycosylhydrolase</fullName>
    </submittedName>
</protein>